<keyword evidence="1" id="KW-0472">Membrane</keyword>
<dbReference type="Proteomes" id="UP000198287">
    <property type="component" value="Unassembled WGS sequence"/>
</dbReference>
<protein>
    <submittedName>
        <fullName evidence="2">Uncharacterized protein</fullName>
    </submittedName>
</protein>
<dbReference type="AlphaFoldDB" id="A0A226E312"/>
<evidence type="ECO:0000256" key="1">
    <source>
        <dbReference type="SAM" id="Phobius"/>
    </source>
</evidence>
<dbReference type="EMBL" id="LNIX01000007">
    <property type="protein sequence ID" value="OXA52122.1"/>
    <property type="molecule type" value="Genomic_DNA"/>
</dbReference>
<keyword evidence="1" id="KW-1133">Transmembrane helix</keyword>
<organism evidence="2 3">
    <name type="scientific">Folsomia candida</name>
    <name type="common">Springtail</name>
    <dbReference type="NCBI Taxonomy" id="158441"/>
    <lineage>
        <taxon>Eukaryota</taxon>
        <taxon>Metazoa</taxon>
        <taxon>Ecdysozoa</taxon>
        <taxon>Arthropoda</taxon>
        <taxon>Hexapoda</taxon>
        <taxon>Collembola</taxon>
        <taxon>Entomobryomorpha</taxon>
        <taxon>Isotomoidea</taxon>
        <taxon>Isotomidae</taxon>
        <taxon>Proisotominae</taxon>
        <taxon>Folsomia</taxon>
    </lineage>
</organism>
<keyword evidence="1" id="KW-0812">Transmembrane</keyword>
<evidence type="ECO:0000313" key="2">
    <source>
        <dbReference type="EMBL" id="OXA52122.1"/>
    </source>
</evidence>
<accession>A0A226E312</accession>
<feature type="transmembrane region" description="Helical" evidence="1">
    <location>
        <begin position="27"/>
        <end position="51"/>
    </location>
</feature>
<sequence length="276" mass="31888">MVNSFITFEDKLKENDFYRQRMTDTPAVVAAVMLLGQVLSPIIFPMFFWFMPANPAFVGSLFVDKNSTGLKKFPFFIFEIWMFTQLFGCVFFFGLTIILELQCLLCYIKVIRFTPRPRTACSFDLALFDQIFIYRQVQVLATLFKNTICYALLPGGIAINIVGTTLSLFGTLKFYSTLGMPAYAVFPMLLITYVSILIMVLETAAKVRQRSMGLQSCWRKAELVHAKRIVWLRYAAKSCRVISVPLNSFLIIKRDRTALVIRLCLQRTFYMMVYFH</sequence>
<comment type="caution">
    <text evidence="2">The sequence shown here is derived from an EMBL/GenBank/DDBJ whole genome shotgun (WGS) entry which is preliminary data.</text>
</comment>
<feature type="transmembrane region" description="Helical" evidence="1">
    <location>
        <begin position="80"/>
        <end position="108"/>
    </location>
</feature>
<feature type="transmembrane region" description="Helical" evidence="1">
    <location>
        <begin position="182"/>
        <end position="201"/>
    </location>
</feature>
<keyword evidence="3" id="KW-1185">Reference proteome</keyword>
<gene>
    <name evidence="2" type="ORF">Fcan01_12991</name>
</gene>
<evidence type="ECO:0000313" key="3">
    <source>
        <dbReference type="Proteomes" id="UP000198287"/>
    </source>
</evidence>
<name>A0A226E312_FOLCA</name>
<feature type="transmembrane region" description="Helical" evidence="1">
    <location>
        <begin position="148"/>
        <end position="170"/>
    </location>
</feature>
<proteinExistence type="predicted"/>
<reference evidence="2 3" key="1">
    <citation type="submission" date="2015-12" db="EMBL/GenBank/DDBJ databases">
        <title>The genome of Folsomia candida.</title>
        <authorList>
            <person name="Faddeeva A."/>
            <person name="Derks M.F."/>
            <person name="Anvar Y."/>
            <person name="Smit S."/>
            <person name="Van Straalen N."/>
            <person name="Roelofs D."/>
        </authorList>
    </citation>
    <scope>NUCLEOTIDE SEQUENCE [LARGE SCALE GENOMIC DNA]</scope>
    <source>
        <strain evidence="2 3">VU population</strain>
        <tissue evidence="2">Whole body</tissue>
    </source>
</reference>